<evidence type="ECO:0000256" key="2">
    <source>
        <dbReference type="SAM" id="MobiDB-lite"/>
    </source>
</evidence>
<dbReference type="SMART" id="SM00470">
    <property type="entry name" value="ParB"/>
    <property type="match status" value="1"/>
</dbReference>
<comment type="similarity">
    <text evidence="1">Belongs to the ParB family.</text>
</comment>
<dbReference type="Gene3D" id="1.10.10.2830">
    <property type="match status" value="1"/>
</dbReference>
<organism evidence="4 5">
    <name type="scientific">Ancylobacter polymorphus</name>
    <dbReference type="NCBI Taxonomy" id="223390"/>
    <lineage>
        <taxon>Bacteria</taxon>
        <taxon>Pseudomonadati</taxon>
        <taxon>Pseudomonadota</taxon>
        <taxon>Alphaproteobacteria</taxon>
        <taxon>Hyphomicrobiales</taxon>
        <taxon>Xanthobacteraceae</taxon>
        <taxon>Ancylobacter</taxon>
    </lineage>
</organism>
<dbReference type="GO" id="GO:0005694">
    <property type="term" value="C:chromosome"/>
    <property type="evidence" value="ECO:0007669"/>
    <property type="project" value="TreeGrafter"/>
</dbReference>
<dbReference type="InterPro" id="IPR011111">
    <property type="entry name" value="Plasmid_RepB"/>
</dbReference>
<dbReference type="InterPro" id="IPR017819">
    <property type="entry name" value="Plasmid_partition_RepB"/>
</dbReference>
<dbReference type="CDD" id="cd16405">
    <property type="entry name" value="RepB_like_N"/>
    <property type="match status" value="1"/>
</dbReference>
<dbReference type="AlphaFoldDB" id="A0A9E7A0V5"/>
<gene>
    <name evidence="4" type="primary">repB</name>
    <name evidence="4" type="ORF">K9D25_23195</name>
</gene>
<dbReference type="Gene3D" id="3.90.1530.30">
    <property type="match status" value="1"/>
</dbReference>
<dbReference type="InterPro" id="IPR036086">
    <property type="entry name" value="ParB/Sulfiredoxin_sf"/>
</dbReference>
<dbReference type="EMBL" id="CP083241">
    <property type="protein sequence ID" value="UOK73562.1"/>
    <property type="molecule type" value="Genomic_DNA"/>
</dbReference>
<dbReference type="InterPro" id="IPR004437">
    <property type="entry name" value="ParB/RepB/Spo0J"/>
</dbReference>
<name>A0A9E7A0V5_9HYPH</name>
<dbReference type="Proteomes" id="UP000831684">
    <property type="component" value="Plasmid pB"/>
</dbReference>
<dbReference type="PANTHER" id="PTHR33375:SF1">
    <property type="entry name" value="CHROMOSOME-PARTITIONING PROTEIN PARB-RELATED"/>
    <property type="match status" value="1"/>
</dbReference>
<proteinExistence type="inferred from homology"/>
<dbReference type="NCBIfam" id="TIGR03454">
    <property type="entry name" value="partition_RepB"/>
    <property type="match status" value="1"/>
</dbReference>
<dbReference type="RefSeq" id="WP_244451177.1">
    <property type="nucleotide sequence ID" value="NZ_CP083241.1"/>
</dbReference>
<feature type="domain" description="ParB-like N-terminal" evidence="3">
    <location>
        <begin position="65"/>
        <end position="157"/>
    </location>
</feature>
<dbReference type="GO" id="GO:0007059">
    <property type="term" value="P:chromosome segregation"/>
    <property type="evidence" value="ECO:0007669"/>
    <property type="project" value="TreeGrafter"/>
</dbReference>
<protein>
    <submittedName>
        <fullName evidence="4">Plasmid partitioning protein RepB</fullName>
    </submittedName>
</protein>
<keyword evidence="4" id="KW-0614">Plasmid</keyword>
<feature type="region of interest" description="Disordered" evidence="2">
    <location>
        <begin position="1"/>
        <end position="27"/>
    </location>
</feature>
<accession>A0A9E7A0V5</accession>
<dbReference type="NCBIfam" id="TIGR00180">
    <property type="entry name" value="parB_part"/>
    <property type="match status" value="1"/>
</dbReference>
<evidence type="ECO:0000256" key="1">
    <source>
        <dbReference type="ARBA" id="ARBA00006295"/>
    </source>
</evidence>
<geneLocation type="plasmid" evidence="4 5">
    <name>pB</name>
</geneLocation>
<dbReference type="InterPro" id="IPR037972">
    <property type="entry name" value="RepB_N"/>
</dbReference>
<reference evidence="4" key="1">
    <citation type="submission" date="2021-09" db="EMBL/GenBank/DDBJ databases">
        <title>Network and meta-omics reveal the key degrader and cooperation patterns in an efficient 1,4-dioxane-degrading microbial community.</title>
        <authorList>
            <person name="Dai C."/>
        </authorList>
    </citation>
    <scope>NUCLEOTIDE SEQUENCE</scope>
    <source>
        <strain evidence="4">ZM13</strain>
        <plasmid evidence="4">pB</plasmid>
    </source>
</reference>
<dbReference type="PANTHER" id="PTHR33375">
    <property type="entry name" value="CHROMOSOME-PARTITIONING PROTEIN PARB-RELATED"/>
    <property type="match status" value="1"/>
</dbReference>
<dbReference type="SUPFAM" id="SSF109709">
    <property type="entry name" value="KorB DNA-binding domain-like"/>
    <property type="match status" value="1"/>
</dbReference>
<evidence type="ECO:0000259" key="3">
    <source>
        <dbReference type="SMART" id="SM00470"/>
    </source>
</evidence>
<dbReference type="SUPFAM" id="SSF110849">
    <property type="entry name" value="ParB/Sulfiredoxin"/>
    <property type="match status" value="1"/>
</dbReference>
<evidence type="ECO:0000313" key="5">
    <source>
        <dbReference type="Proteomes" id="UP000831684"/>
    </source>
</evidence>
<dbReference type="Pfam" id="PF07506">
    <property type="entry name" value="RepB"/>
    <property type="match status" value="1"/>
</dbReference>
<dbReference type="GO" id="GO:0003677">
    <property type="term" value="F:DNA binding"/>
    <property type="evidence" value="ECO:0007669"/>
    <property type="project" value="InterPro"/>
</dbReference>
<sequence>MSRKDAINSLFLKKPDAAAPSPARAPERVRTGAVAAMGASLQELSETARASERLKQQLATSDVVVSLEPSQIDGSTIADRISIEIDPGFEQLVASIEANGQQVPILVRPHPDAAGRFQIAYGRRRLRAAERLGRSVKAIIKSLSDAELVVAQGRENLDRQDLSFIEKALFAKRLEDAGHDRQTIIAALSTDKADLSRYIAVARRIPEALVRRIGPAPKSGRARWLGLAEKLDNPKLLQSVEAMLDDPALRAMDSDRRFQALWQRLADKPRLPARSDVWTTPQGRRAGYVERGGGRTALVFNEKAVPDFADFVASQLDRLFEEFSDANKGDEMTN</sequence>
<dbReference type="Pfam" id="PF02195">
    <property type="entry name" value="ParB_N"/>
    <property type="match status" value="1"/>
</dbReference>
<dbReference type="InterPro" id="IPR003115">
    <property type="entry name" value="ParB_N"/>
</dbReference>
<dbReference type="InterPro" id="IPR050336">
    <property type="entry name" value="Chromosome_partition/occlusion"/>
</dbReference>
<evidence type="ECO:0000313" key="4">
    <source>
        <dbReference type="EMBL" id="UOK73562.1"/>
    </source>
</evidence>
<dbReference type="KEGG" id="apol:K9D25_23195"/>